<reference evidence="19" key="1">
    <citation type="journal article" date="2020" name="mSystems">
        <title>Genome- and Community-Level Interaction Insights into Carbon Utilization and Element Cycling Functions of Hydrothermarchaeota in Hydrothermal Sediment.</title>
        <authorList>
            <person name="Zhou Z."/>
            <person name="Liu Y."/>
            <person name="Xu W."/>
            <person name="Pan J."/>
            <person name="Luo Z.H."/>
            <person name="Li M."/>
        </authorList>
    </citation>
    <scope>NUCLEOTIDE SEQUENCE [LARGE SCALE GENOMIC DNA]</scope>
    <source>
        <strain evidence="19">SpSt-488</strain>
    </source>
</reference>
<comment type="cofactor">
    <cofactor evidence="1 16">
        <name>FAD</name>
        <dbReference type="ChEBI" id="CHEBI:57692"/>
    </cofactor>
</comment>
<comment type="catalytic activity">
    <reaction evidence="15 16">
        <text>UDP-N-acetyl-alpha-D-muramate + NADP(+) = UDP-N-acetyl-3-O-(1-carboxyvinyl)-alpha-D-glucosamine + NADPH + H(+)</text>
        <dbReference type="Rhea" id="RHEA:12248"/>
        <dbReference type="ChEBI" id="CHEBI:15378"/>
        <dbReference type="ChEBI" id="CHEBI:57783"/>
        <dbReference type="ChEBI" id="CHEBI:58349"/>
        <dbReference type="ChEBI" id="CHEBI:68483"/>
        <dbReference type="ChEBI" id="CHEBI:70757"/>
        <dbReference type="EC" id="1.3.1.98"/>
    </reaction>
</comment>
<proteinExistence type="inferred from homology"/>
<dbReference type="GO" id="GO:0008360">
    <property type="term" value="P:regulation of cell shape"/>
    <property type="evidence" value="ECO:0007669"/>
    <property type="project" value="UniProtKB-KW"/>
</dbReference>
<feature type="active site" evidence="16">
    <location>
        <position position="175"/>
    </location>
</feature>
<dbReference type="GO" id="GO:0005829">
    <property type="term" value="C:cytosol"/>
    <property type="evidence" value="ECO:0007669"/>
    <property type="project" value="TreeGrafter"/>
</dbReference>
<keyword evidence="10 16" id="KW-0133">Cell shape</keyword>
<dbReference type="InterPro" id="IPR016166">
    <property type="entry name" value="FAD-bd_PCMH"/>
</dbReference>
<dbReference type="InterPro" id="IPR011601">
    <property type="entry name" value="MurB_C"/>
</dbReference>
<dbReference type="AlphaFoldDB" id="A0A7C4CB10"/>
<feature type="active site" evidence="16">
    <location>
        <position position="304"/>
    </location>
</feature>
<evidence type="ECO:0000256" key="6">
    <source>
        <dbReference type="ARBA" id="ARBA00022618"/>
    </source>
</evidence>
<accession>A0A7C4CB10</accession>
<dbReference type="InterPro" id="IPR006094">
    <property type="entry name" value="Oxid_FAD_bind_N"/>
</dbReference>
<evidence type="ECO:0000313" key="19">
    <source>
        <dbReference type="EMBL" id="HGK27973.1"/>
    </source>
</evidence>
<dbReference type="GO" id="GO:0008762">
    <property type="term" value="F:UDP-N-acetylmuramate dehydrogenase activity"/>
    <property type="evidence" value="ECO:0007669"/>
    <property type="project" value="UniProtKB-UniRule"/>
</dbReference>
<dbReference type="SUPFAM" id="SSF56176">
    <property type="entry name" value="FAD-binding/transporter-associated domain-like"/>
    <property type="match status" value="1"/>
</dbReference>
<keyword evidence="5 16" id="KW-0963">Cytoplasm</keyword>
<keyword evidence="7 16" id="KW-0285">Flavoprotein</keyword>
<dbReference type="GO" id="GO:0051301">
    <property type="term" value="P:cell division"/>
    <property type="evidence" value="ECO:0007669"/>
    <property type="project" value="UniProtKB-KW"/>
</dbReference>
<evidence type="ECO:0000256" key="17">
    <source>
        <dbReference type="SAM" id="MobiDB-lite"/>
    </source>
</evidence>
<keyword evidence="14 16" id="KW-0961">Cell wall biogenesis/degradation</keyword>
<dbReference type="HAMAP" id="MF_00037">
    <property type="entry name" value="MurB"/>
    <property type="match status" value="1"/>
</dbReference>
<keyword evidence="9 16" id="KW-0521">NADP</keyword>
<evidence type="ECO:0000256" key="11">
    <source>
        <dbReference type="ARBA" id="ARBA00022984"/>
    </source>
</evidence>
<comment type="subcellular location">
    <subcellularLocation>
        <location evidence="3 16">Cytoplasm</location>
    </subcellularLocation>
</comment>
<dbReference type="GO" id="GO:0071949">
    <property type="term" value="F:FAD binding"/>
    <property type="evidence" value="ECO:0007669"/>
    <property type="project" value="InterPro"/>
</dbReference>
<evidence type="ECO:0000256" key="14">
    <source>
        <dbReference type="ARBA" id="ARBA00023316"/>
    </source>
</evidence>
<evidence type="ECO:0000259" key="18">
    <source>
        <dbReference type="PROSITE" id="PS51387"/>
    </source>
</evidence>
<evidence type="ECO:0000256" key="15">
    <source>
        <dbReference type="ARBA" id="ARBA00048914"/>
    </source>
</evidence>
<dbReference type="GO" id="GO:0009252">
    <property type="term" value="P:peptidoglycan biosynthetic process"/>
    <property type="evidence" value="ECO:0007669"/>
    <property type="project" value="UniProtKB-UniRule"/>
</dbReference>
<comment type="pathway">
    <text evidence="4 16">Cell wall biogenesis; peptidoglycan biosynthesis.</text>
</comment>
<dbReference type="EC" id="1.3.1.98" evidence="16"/>
<evidence type="ECO:0000256" key="10">
    <source>
        <dbReference type="ARBA" id="ARBA00022960"/>
    </source>
</evidence>
<keyword evidence="12 16" id="KW-0560">Oxidoreductase</keyword>
<evidence type="ECO:0000256" key="16">
    <source>
        <dbReference type="HAMAP-Rule" id="MF_00037"/>
    </source>
</evidence>
<dbReference type="Pfam" id="PF01565">
    <property type="entry name" value="FAD_binding_4"/>
    <property type="match status" value="1"/>
</dbReference>
<comment type="function">
    <text evidence="2 16">Cell wall formation.</text>
</comment>
<comment type="caution">
    <text evidence="19">The sequence shown here is derived from an EMBL/GenBank/DDBJ whole genome shotgun (WGS) entry which is preliminary data.</text>
</comment>
<dbReference type="InterPro" id="IPR016169">
    <property type="entry name" value="FAD-bd_PCMH_sub2"/>
</dbReference>
<protein>
    <recommendedName>
        <fullName evidence="16">UDP-N-acetylenolpyruvoylglucosamine reductase</fullName>
        <ecNumber evidence="16">1.3.1.98</ecNumber>
    </recommendedName>
    <alternativeName>
        <fullName evidence="16">UDP-N-acetylmuramate dehydrogenase</fullName>
    </alternativeName>
</protein>
<feature type="domain" description="FAD-binding PCMH-type" evidence="18">
    <location>
        <begin position="30"/>
        <end position="210"/>
    </location>
</feature>
<evidence type="ECO:0000256" key="1">
    <source>
        <dbReference type="ARBA" id="ARBA00001974"/>
    </source>
</evidence>
<dbReference type="PROSITE" id="PS51387">
    <property type="entry name" value="FAD_PCMH"/>
    <property type="match status" value="1"/>
</dbReference>
<dbReference type="GO" id="GO:0071555">
    <property type="term" value="P:cell wall organization"/>
    <property type="evidence" value="ECO:0007669"/>
    <property type="project" value="UniProtKB-KW"/>
</dbReference>
<dbReference type="Gene3D" id="3.90.78.10">
    <property type="entry name" value="UDP-N-acetylenolpyruvoylglucosamine reductase, C-terminal domain"/>
    <property type="match status" value="1"/>
</dbReference>
<organism evidence="19">
    <name type="scientific">candidate division WOR-3 bacterium</name>
    <dbReference type="NCBI Taxonomy" id="2052148"/>
    <lineage>
        <taxon>Bacteria</taxon>
        <taxon>Bacteria division WOR-3</taxon>
    </lineage>
</organism>
<dbReference type="InterPro" id="IPR003170">
    <property type="entry name" value="MurB"/>
</dbReference>
<dbReference type="Pfam" id="PF02873">
    <property type="entry name" value="MurB_C"/>
    <property type="match status" value="1"/>
</dbReference>
<dbReference type="PANTHER" id="PTHR21071">
    <property type="entry name" value="UDP-N-ACETYLENOLPYRUVOYLGLUCOSAMINE REDUCTASE"/>
    <property type="match status" value="1"/>
</dbReference>
<evidence type="ECO:0000256" key="12">
    <source>
        <dbReference type="ARBA" id="ARBA00023002"/>
    </source>
</evidence>
<evidence type="ECO:0000256" key="7">
    <source>
        <dbReference type="ARBA" id="ARBA00022630"/>
    </source>
</evidence>
<keyword evidence="6 16" id="KW-0132">Cell division</keyword>
<dbReference type="InterPro" id="IPR036318">
    <property type="entry name" value="FAD-bd_PCMH-like_sf"/>
</dbReference>
<dbReference type="NCBIfam" id="NF010480">
    <property type="entry name" value="PRK13905.1"/>
    <property type="match status" value="1"/>
</dbReference>
<dbReference type="Gene3D" id="3.30.465.10">
    <property type="match status" value="1"/>
</dbReference>
<keyword evidence="11 16" id="KW-0573">Peptidoglycan synthesis</keyword>
<feature type="active site" description="Proton donor" evidence="16">
    <location>
        <position position="234"/>
    </location>
</feature>
<dbReference type="Gene3D" id="3.30.43.10">
    <property type="entry name" value="Uridine Diphospho-n-acetylenolpyruvylglucosamine Reductase, domain 2"/>
    <property type="match status" value="1"/>
</dbReference>
<dbReference type="NCBIfam" id="TIGR00179">
    <property type="entry name" value="murB"/>
    <property type="match status" value="1"/>
</dbReference>
<dbReference type="InterPro" id="IPR036635">
    <property type="entry name" value="MurB_C_sf"/>
</dbReference>
<dbReference type="UniPathway" id="UPA00219"/>
<dbReference type="SUPFAM" id="SSF56194">
    <property type="entry name" value="Uridine diphospho-N-Acetylenolpyruvylglucosamine reductase, MurB, C-terminal domain"/>
    <property type="match status" value="1"/>
</dbReference>
<evidence type="ECO:0000256" key="4">
    <source>
        <dbReference type="ARBA" id="ARBA00004752"/>
    </source>
</evidence>
<dbReference type="InterPro" id="IPR016167">
    <property type="entry name" value="FAD-bd_PCMH_sub1"/>
</dbReference>
<evidence type="ECO:0000256" key="13">
    <source>
        <dbReference type="ARBA" id="ARBA00023306"/>
    </source>
</evidence>
<keyword evidence="8 16" id="KW-0274">FAD</keyword>
<feature type="region of interest" description="Disordered" evidence="17">
    <location>
        <begin position="215"/>
        <end position="239"/>
    </location>
</feature>
<feature type="compositionally biased region" description="Basic and acidic residues" evidence="17">
    <location>
        <begin position="219"/>
        <end position="228"/>
    </location>
</feature>
<evidence type="ECO:0000256" key="3">
    <source>
        <dbReference type="ARBA" id="ARBA00004496"/>
    </source>
</evidence>
<gene>
    <name evidence="16 19" type="primary">murB</name>
    <name evidence="19" type="ORF">ENS41_03370</name>
</gene>
<sequence>MTWRRRLHDDLAGIDIRDDEPLSRHTSFRIGGPAEAMVTVRDERELAAVVKWCADSGVRVQVLGRGTNVLVSDQGLGGVVLRLAGTFAGIEPAGVTIMAGGGALLDRIVDAAEANGLTGAEFLAGIPGTLGGGLQTNAGAFGHSLYELVESVDVMDRQGRTCTVTRDGCRKIGDRECPAKAGLQLRNQYRSPVVPRDLIVLRAVLRLRTGRPEPAQALRESRWQKHPAEPSAGSFFKNPTTEPAGRLIERCGLKGMSAGGACVSEKHANFIVNRGDARFRDVYELAEVVKATVEEMTGVLLEEEVRIMPGLERIADSQGR</sequence>
<evidence type="ECO:0000256" key="8">
    <source>
        <dbReference type="ARBA" id="ARBA00022827"/>
    </source>
</evidence>
<dbReference type="EMBL" id="DSUT01000066">
    <property type="protein sequence ID" value="HGK27973.1"/>
    <property type="molecule type" value="Genomic_DNA"/>
</dbReference>
<evidence type="ECO:0000256" key="5">
    <source>
        <dbReference type="ARBA" id="ARBA00022490"/>
    </source>
</evidence>
<dbReference type="PANTHER" id="PTHR21071:SF4">
    <property type="entry name" value="UDP-N-ACETYLENOLPYRUVOYLGLUCOSAMINE REDUCTASE"/>
    <property type="match status" value="1"/>
</dbReference>
<evidence type="ECO:0000256" key="2">
    <source>
        <dbReference type="ARBA" id="ARBA00003921"/>
    </source>
</evidence>
<name>A0A7C4CB10_UNCW3</name>
<evidence type="ECO:0000256" key="9">
    <source>
        <dbReference type="ARBA" id="ARBA00022857"/>
    </source>
</evidence>
<comment type="similarity">
    <text evidence="16">Belongs to the MurB family.</text>
</comment>
<keyword evidence="13 16" id="KW-0131">Cell cycle</keyword>